<keyword evidence="2" id="KW-0812">Transmembrane</keyword>
<evidence type="ECO:0000313" key="3">
    <source>
        <dbReference type="EMBL" id="KAL3790770.1"/>
    </source>
</evidence>
<dbReference type="Proteomes" id="UP001530400">
    <property type="component" value="Unassembled WGS sequence"/>
</dbReference>
<evidence type="ECO:0000256" key="1">
    <source>
        <dbReference type="SAM" id="MobiDB-lite"/>
    </source>
</evidence>
<keyword evidence="4" id="KW-1185">Reference proteome</keyword>
<feature type="compositionally biased region" description="Basic and acidic residues" evidence="1">
    <location>
        <begin position="213"/>
        <end position="249"/>
    </location>
</feature>
<feature type="compositionally biased region" description="Low complexity" evidence="1">
    <location>
        <begin position="294"/>
        <end position="305"/>
    </location>
</feature>
<keyword evidence="2" id="KW-1133">Transmembrane helix</keyword>
<feature type="region of interest" description="Disordered" evidence="1">
    <location>
        <begin position="1"/>
        <end position="33"/>
    </location>
</feature>
<reference evidence="3 4" key="1">
    <citation type="submission" date="2024-10" db="EMBL/GenBank/DDBJ databases">
        <title>Updated reference genomes for cyclostephanoid diatoms.</title>
        <authorList>
            <person name="Roberts W.R."/>
            <person name="Alverson A.J."/>
        </authorList>
    </citation>
    <scope>NUCLEOTIDE SEQUENCE [LARGE SCALE GENOMIC DNA]</scope>
    <source>
        <strain evidence="3 4">AJA010-31</strain>
    </source>
</reference>
<sequence length="311" mass="35359">MMNSLGTGEYDADSDLPADPMSIAAAGSEDEYDLREHNHMDDLDSEYGEVEIEEDTDNPSLPRGYYKQYVRRQNCFFGISLMHIVAAFVAAYFLMDMSFTRSNIGIFGDEVQMEGSSGEVGIDASNAEVQEILDEEITELEEVGHWGEDAMRSDPNNHFHDLITDRNKVGLNGWTEAKAWWAEHKDDLDESNMSKREKRIADRFKKKEKKQKRKEDRQKRIEDRRKKKGKDKDKHKDKGNARNKGKEAAADATDLDLLTDKISKHYNFTQTHPNRPGKNNHHGGHTKKGRAGGNKRNSNNRAKAAKSGDGR</sequence>
<evidence type="ECO:0000256" key="2">
    <source>
        <dbReference type="SAM" id="Phobius"/>
    </source>
</evidence>
<protein>
    <submittedName>
        <fullName evidence="3">Uncharacterized protein</fullName>
    </submittedName>
</protein>
<keyword evidence="2" id="KW-0472">Membrane</keyword>
<accession>A0ABD3PXA4</accession>
<gene>
    <name evidence="3" type="ORF">ACHAWO_007687</name>
</gene>
<proteinExistence type="predicted"/>
<evidence type="ECO:0000313" key="4">
    <source>
        <dbReference type="Proteomes" id="UP001530400"/>
    </source>
</evidence>
<dbReference type="EMBL" id="JALLPJ020000486">
    <property type="protein sequence ID" value="KAL3790770.1"/>
    <property type="molecule type" value="Genomic_DNA"/>
</dbReference>
<dbReference type="AlphaFoldDB" id="A0ABD3PXA4"/>
<feature type="transmembrane region" description="Helical" evidence="2">
    <location>
        <begin position="75"/>
        <end position="95"/>
    </location>
</feature>
<comment type="caution">
    <text evidence="3">The sequence shown here is derived from an EMBL/GenBank/DDBJ whole genome shotgun (WGS) entry which is preliminary data.</text>
</comment>
<feature type="region of interest" description="Disordered" evidence="1">
    <location>
        <begin position="198"/>
        <end position="311"/>
    </location>
</feature>
<feature type="compositionally biased region" description="Basic residues" evidence="1">
    <location>
        <begin position="278"/>
        <end position="290"/>
    </location>
</feature>
<organism evidence="3 4">
    <name type="scientific">Cyclotella atomus</name>
    <dbReference type="NCBI Taxonomy" id="382360"/>
    <lineage>
        <taxon>Eukaryota</taxon>
        <taxon>Sar</taxon>
        <taxon>Stramenopiles</taxon>
        <taxon>Ochrophyta</taxon>
        <taxon>Bacillariophyta</taxon>
        <taxon>Coscinodiscophyceae</taxon>
        <taxon>Thalassiosirophycidae</taxon>
        <taxon>Stephanodiscales</taxon>
        <taxon>Stephanodiscaceae</taxon>
        <taxon>Cyclotella</taxon>
    </lineage>
</organism>
<name>A0ABD3PXA4_9STRA</name>